<proteinExistence type="inferred from homology"/>
<dbReference type="AlphaFoldDB" id="A0A8C4PYA2"/>
<dbReference type="Ensembl" id="ENSEBUT00000005755.1">
    <property type="protein sequence ID" value="ENSEBUP00000005317.1"/>
    <property type="gene ID" value="ENSEBUG00000003633.1"/>
</dbReference>
<evidence type="ECO:0000313" key="11">
    <source>
        <dbReference type="Ensembl" id="ENSEBUP00000005317.1"/>
    </source>
</evidence>
<dbReference type="Pfam" id="PF09340">
    <property type="entry name" value="NuA4"/>
    <property type="match status" value="1"/>
</dbReference>
<dbReference type="InterPro" id="IPR015418">
    <property type="entry name" value="Eaf6"/>
</dbReference>
<keyword evidence="9" id="KW-0158">Chromosome</keyword>
<evidence type="ECO:0000256" key="2">
    <source>
        <dbReference type="ARBA" id="ARBA00019141"/>
    </source>
</evidence>
<comment type="function">
    <text evidence="8 9">Component of the NuA4 histone acetyltransferase complex which is involved in transcriptional activation of select genes principally by acetylation of nucleosomal histone H4 and H2A. This modification may both alter nucleosome - DNA interactions and promote interaction of the modified histones with other proteins which positively regulate transcription. Component of HBO1 complexes, which specifically mediate acetylation of histone H3 at 'Lys-14' (H3K14ac), and have reduced activity toward histone H4. Component of the MOZ/MORF complex which has a histone H3 acetyltransferase activity.</text>
</comment>
<keyword evidence="5" id="KW-0175">Coiled coil</keyword>
<dbReference type="GO" id="GO:0035267">
    <property type="term" value="C:NuA4 histone acetyltransferase complex"/>
    <property type="evidence" value="ECO:0007669"/>
    <property type="project" value="UniProtKB-UniRule"/>
</dbReference>
<organism evidence="11 12">
    <name type="scientific">Eptatretus burgeri</name>
    <name type="common">Inshore hagfish</name>
    <dbReference type="NCBI Taxonomy" id="7764"/>
    <lineage>
        <taxon>Eukaryota</taxon>
        <taxon>Metazoa</taxon>
        <taxon>Chordata</taxon>
        <taxon>Craniata</taxon>
        <taxon>Vertebrata</taxon>
        <taxon>Cyclostomata</taxon>
        <taxon>Myxini</taxon>
        <taxon>Myxiniformes</taxon>
        <taxon>Myxinidae</taxon>
        <taxon>Eptatretinae</taxon>
        <taxon>Eptatretus</taxon>
    </lineage>
</organism>
<evidence type="ECO:0000256" key="3">
    <source>
        <dbReference type="ARBA" id="ARBA00022853"/>
    </source>
</evidence>
<dbReference type="OMA" id="MASHKNC"/>
<dbReference type="Proteomes" id="UP000694388">
    <property type="component" value="Unplaced"/>
</dbReference>
<evidence type="ECO:0000313" key="12">
    <source>
        <dbReference type="Proteomes" id="UP000694388"/>
    </source>
</evidence>
<keyword evidence="12" id="KW-1185">Reference proteome</keyword>
<evidence type="ECO:0000256" key="8">
    <source>
        <dbReference type="ARBA" id="ARBA00046129"/>
    </source>
</evidence>
<feature type="compositionally biased region" description="Low complexity" evidence="10">
    <location>
        <begin position="157"/>
        <end position="170"/>
    </location>
</feature>
<comment type="similarity">
    <text evidence="1 9">Belongs to the EAF6 family.</text>
</comment>
<keyword evidence="9" id="KW-0010">Activator</keyword>
<evidence type="ECO:0000256" key="10">
    <source>
        <dbReference type="SAM" id="MobiDB-lite"/>
    </source>
</evidence>
<dbReference type="GeneTree" id="ENSGT00390000015257"/>
<keyword evidence="4 9" id="KW-0805">Transcription regulation</keyword>
<reference evidence="11" key="2">
    <citation type="submission" date="2025-09" db="UniProtKB">
        <authorList>
            <consortium name="Ensembl"/>
        </authorList>
    </citation>
    <scope>IDENTIFICATION</scope>
</reference>
<name>A0A8C4PYA2_EPTBU</name>
<dbReference type="GO" id="GO:0070776">
    <property type="term" value="C:MOZ/MORF histone acetyltransferase complex"/>
    <property type="evidence" value="ECO:0007669"/>
    <property type="project" value="UniProtKB-UniRule"/>
</dbReference>
<comment type="subunit">
    <text evidence="9">Component of the NuA4 histone acetyltransferase complex. Component of the hbo1 complex. Component of the moz/morf complex.</text>
</comment>
<accession>A0A8C4PYA2</accession>
<dbReference type="PANTHER" id="PTHR13476">
    <property type="entry name" value="CHROMATIN MODIFICATION-RELATED PROTEIN MEAF6"/>
    <property type="match status" value="1"/>
</dbReference>
<keyword evidence="3 9" id="KW-0156">Chromatin regulator</keyword>
<keyword evidence="7 9" id="KW-0539">Nucleus</keyword>
<evidence type="ECO:0000256" key="4">
    <source>
        <dbReference type="ARBA" id="ARBA00023015"/>
    </source>
</evidence>
<evidence type="ECO:0000256" key="5">
    <source>
        <dbReference type="ARBA" id="ARBA00023054"/>
    </source>
</evidence>
<sequence>MASHKNCLPQLPDTRQELADLLKRKQEIAETLTNLERQIYAFEGSYLDDTQMYGNIVRGWDRYLTSQRTAEGSSERKNRRFKESERLFSKSSVTSMAAVGAYQDQTQPEKKDKPDKEAAPDSPDVPELAVEGARSDEGGRETAQPTGGSLPPPTEPASPDAAATATPQKSSSHRKRKHGKSRHR</sequence>
<keyword evidence="9" id="KW-0995">Kinetochore</keyword>
<dbReference type="GO" id="GO:0006325">
    <property type="term" value="P:chromatin organization"/>
    <property type="evidence" value="ECO:0007669"/>
    <property type="project" value="UniProtKB-KW"/>
</dbReference>
<keyword evidence="6 9" id="KW-0804">Transcription</keyword>
<evidence type="ECO:0000256" key="9">
    <source>
        <dbReference type="RuleBase" id="RU368022"/>
    </source>
</evidence>
<dbReference type="GO" id="GO:0000776">
    <property type="term" value="C:kinetochore"/>
    <property type="evidence" value="ECO:0007669"/>
    <property type="project" value="UniProtKB-UniRule"/>
</dbReference>
<comment type="subcellular location">
    <subcellularLocation>
        <location evidence="9">Nucleus</location>
        <location evidence="9">Nucleolus</location>
    </subcellularLocation>
    <subcellularLocation>
        <location evidence="9">Chromosome</location>
        <location evidence="9">Centromere</location>
        <location evidence="9">Kinetochore</location>
    </subcellularLocation>
</comment>
<feature type="compositionally biased region" description="Basic residues" evidence="10">
    <location>
        <begin position="171"/>
        <end position="184"/>
    </location>
</feature>
<feature type="region of interest" description="Disordered" evidence="10">
    <location>
        <begin position="67"/>
        <end position="184"/>
    </location>
</feature>
<feature type="compositionally biased region" description="Basic and acidic residues" evidence="10">
    <location>
        <begin position="107"/>
        <end position="119"/>
    </location>
</feature>
<keyword evidence="9" id="KW-0137">Centromere</keyword>
<dbReference type="GO" id="GO:0005730">
    <property type="term" value="C:nucleolus"/>
    <property type="evidence" value="ECO:0007669"/>
    <property type="project" value="UniProtKB-SubCell"/>
</dbReference>
<evidence type="ECO:0000256" key="1">
    <source>
        <dbReference type="ARBA" id="ARBA00010916"/>
    </source>
</evidence>
<evidence type="ECO:0000256" key="7">
    <source>
        <dbReference type="ARBA" id="ARBA00023242"/>
    </source>
</evidence>
<protein>
    <recommendedName>
        <fullName evidence="2 9">Chromatin modification-related protein MEAF6</fullName>
    </recommendedName>
</protein>
<feature type="compositionally biased region" description="Basic and acidic residues" evidence="10">
    <location>
        <begin position="73"/>
        <end position="88"/>
    </location>
</feature>
<evidence type="ECO:0000256" key="6">
    <source>
        <dbReference type="ARBA" id="ARBA00023163"/>
    </source>
</evidence>
<reference evidence="11" key="1">
    <citation type="submission" date="2025-08" db="UniProtKB">
        <authorList>
            <consortium name="Ensembl"/>
        </authorList>
    </citation>
    <scope>IDENTIFICATION</scope>
</reference>